<evidence type="ECO:0000256" key="1">
    <source>
        <dbReference type="SAM" id="MobiDB-lite"/>
    </source>
</evidence>
<name>A0AAE0LCE3_9CHLO</name>
<dbReference type="AlphaFoldDB" id="A0AAE0LCE3"/>
<feature type="region of interest" description="Disordered" evidence="1">
    <location>
        <begin position="225"/>
        <end position="258"/>
    </location>
</feature>
<proteinExistence type="predicted"/>
<comment type="caution">
    <text evidence="2">The sequence shown here is derived from an EMBL/GenBank/DDBJ whole genome shotgun (WGS) entry which is preliminary data.</text>
</comment>
<evidence type="ECO:0000313" key="2">
    <source>
        <dbReference type="EMBL" id="KAK3280261.1"/>
    </source>
</evidence>
<sequence length="421" mass="46591">MVKAEPESWGEAIKQYEGEKKVWPKAESVPRFHRTQNCPLGAVRHKNYPAPAPVHAVGKVDEKKYQQHGWGGCHPNQTWVKNTVLQTWQHDSQERQQKQQDVKDAAGGRRPLKAPCLVKAERKDLYQHLAYSPGAWTHDSWVGNYKTSANTGKSCKAPSMPAKAQGRQDLFDTLHHTTHYGGKVPGDTMEDAWHGHYKIDPTKGRICPIPPFMSSGRMDLYDTIQQSGKPRKGDPGADSWQGNVLSDPLKGRGNVNGYKKTKDYMNNFADIVRHEDPTAKGETLPGRHHKYPVGGGMLHGTQGGIGKKTCGEHFTQEVRDKNGFKNTIEFVPVPDGVTLYESQARGRSRINMPTTIDKAGRKDLFGILHQKPNAVVQECVPQSGGLPTSKKMTEHVPGSAGSAGQSGLNKGITMLHWVVDH</sequence>
<accession>A0AAE0LCE3</accession>
<keyword evidence="3" id="KW-1185">Reference proteome</keyword>
<feature type="region of interest" description="Disordered" evidence="1">
    <location>
        <begin position="384"/>
        <end position="405"/>
    </location>
</feature>
<evidence type="ECO:0000313" key="3">
    <source>
        <dbReference type="Proteomes" id="UP001190700"/>
    </source>
</evidence>
<protein>
    <submittedName>
        <fullName evidence="2">Uncharacterized protein</fullName>
    </submittedName>
</protein>
<dbReference type="Proteomes" id="UP001190700">
    <property type="component" value="Unassembled WGS sequence"/>
</dbReference>
<reference evidence="2 3" key="1">
    <citation type="journal article" date="2015" name="Genome Biol. Evol.">
        <title>Comparative Genomics of a Bacterivorous Green Alga Reveals Evolutionary Causalities and Consequences of Phago-Mixotrophic Mode of Nutrition.</title>
        <authorList>
            <person name="Burns J.A."/>
            <person name="Paasch A."/>
            <person name="Narechania A."/>
            <person name="Kim E."/>
        </authorList>
    </citation>
    <scope>NUCLEOTIDE SEQUENCE [LARGE SCALE GENOMIC DNA]</scope>
    <source>
        <strain evidence="2 3">PLY_AMNH</strain>
    </source>
</reference>
<dbReference type="EMBL" id="LGRX02004466">
    <property type="protein sequence ID" value="KAK3280261.1"/>
    <property type="molecule type" value="Genomic_DNA"/>
</dbReference>
<organism evidence="2 3">
    <name type="scientific">Cymbomonas tetramitiformis</name>
    <dbReference type="NCBI Taxonomy" id="36881"/>
    <lineage>
        <taxon>Eukaryota</taxon>
        <taxon>Viridiplantae</taxon>
        <taxon>Chlorophyta</taxon>
        <taxon>Pyramimonadophyceae</taxon>
        <taxon>Pyramimonadales</taxon>
        <taxon>Pyramimonadaceae</taxon>
        <taxon>Cymbomonas</taxon>
    </lineage>
</organism>
<gene>
    <name evidence="2" type="ORF">CYMTET_11888</name>
</gene>